<sequence length="279" mass="29859">MVVVHGVGKQVSGPELLASELVPALRSGVTLAGGPGLTGEEVAVAFYGDLFRRPGTRAGTPDYGASDVQPGLETDLLISWWEAAAQHERAVPGPGDSTRGRTPRVIQRALDALSHSRFFAGLGERAMVAALKQVRIYLTEDRVRREARQRVADCVDEDTQVIVAHSLGSVVAYEALSANPDWPVGAFVTLGSPLGIRNVIFERLCPPPRDGRGHWPGGVTSWTNIADAGDVVALVKRLATRFGDRVHDVPVHNGAKAHDCRPYLTAKETGRAILDGLGR</sequence>
<organism evidence="1 2">
    <name type="scientific">Kibdelosporangium phytohabitans</name>
    <dbReference type="NCBI Taxonomy" id="860235"/>
    <lineage>
        <taxon>Bacteria</taxon>
        <taxon>Bacillati</taxon>
        <taxon>Actinomycetota</taxon>
        <taxon>Actinomycetes</taxon>
        <taxon>Pseudonocardiales</taxon>
        <taxon>Pseudonocardiaceae</taxon>
        <taxon>Kibdelosporangium</taxon>
    </lineage>
</organism>
<protein>
    <recommendedName>
        <fullName evidence="3">Mucin</fullName>
    </recommendedName>
</protein>
<dbReference type="STRING" id="860235.AOZ06_24825"/>
<proteinExistence type="predicted"/>
<dbReference type="SUPFAM" id="SSF53474">
    <property type="entry name" value="alpha/beta-Hydrolases"/>
    <property type="match status" value="1"/>
</dbReference>
<dbReference type="Gene3D" id="3.40.50.1820">
    <property type="entry name" value="alpha/beta hydrolase"/>
    <property type="match status" value="1"/>
</dbReference>
<evidence type="ECO:0008006" key="3">
    <source>
        <dbReference type="Google" id="ProtNLM"/>
    </source>
</evidence>
<dbReference type="KEGG" id="kphy:AOZ06_24825"/>
<dbReference type="Proteomes" id="UP000063699">
    <property type="component" value="Chromosome"/>
</dbReference>
<evidence type="ECO:0000313" key="1">
    <source>
        <dbReference type="EMBL" id="ALG15039.1"/>
    </source>
</evidence>
<dbReference type="InterPro" id="IPR029058">
    <property type="entry name" value="AB_hydrolase_fold"/>
</dbReference>
<gene>
    <name evidence="1" type="ORF">AOZ06_24825</name>
</gene>
<accession>A0A0N7F5S4</accession>
<dbReference type="EMBL" id="CP012752">
    <property type="protein sequence ID" value="ALG15039.1"/>
    <property type="molecule type" value="Genomic_DNA"/>
</dbReference>
<evidence type="ECO:0000313" key="2">
    <source>
        <dbReference type="Proteomes" id="UP000063699"/>
    </source>
</evidence>
<reference evidence="1 2" key="1">
    <citation type="submission" date="2015-07" db="EMBL/GenBank/DDBJ databases">
        <title>Genome sequencing of Kibdelosporangium phytohabitans.</title>
        <authorList>
            <person name="Qin S."/>
            <person name="Xing K."/>
        </authorList>
    </citation>
    <scope>NUCLEOTIDE SEQUENCE [LARGE SCALE GENOMIC DNA]</scope>
    <source>
        <strain evidence="1 2">KLBMP1111</strain>
    </source>
</reference>
<name>A0A0N7F5S4_9PSEU</name>
<keyword evidence="2" id="KW-1185">Reference proteome</keyword>
<dbReference type="AlphaFoldDB" id="A0A0N7F5S4"/>